<organism evidence="1">
    <name type="scientific">marine sediment metagenome</name>
    <dbReference type="NCBI Taxonomy" id="412755"/>
    <lineage>
        <taxon>unclassified sequences</taxon>
        <taxon>metagenomes</taxon>
        <taxon>ecological metagenomes</taxon>
    </lineage>
</organism>
<feature type="non-terminal residue" evidence="1">
    <location>
        <position position="1"/>
    </location>
</feature>
<dbReference type="EMBL" id="LAZR01029108">
    <property type="protein sequence ID" value="KKL60557.1"/>
    <property type="molecule type" value="Genomic_DNA"/>
</dbReference>
<evidence type="ECO:0000313" key="1">
    <source>
        <dbReference type="EMBL" id="KKL60557.1"/>
    </source>
</evidence>
<comment type="caution">
    <text evidence="1">The sequence shown here is derived from an EMBL/GenBank/DDBJ whole genome shotgun (WGS) entry which is preliminary data.</text>
</comment>
<sequence length="217" mass="24915">TKDFKSGMSNPEPEQDLLIPEERKKALASMDNCYLEVGTHIKNIVSRQAIPPSLRGKILDQLLPIIQEAQLAKVLKHYKYDNPDYDPQAEEFGWYIEHGWLPPAEVEVLKEKLKSQGVCPDRGRIARVLHKAIRQFEFEKCPEAFDTKVHIDQIISACQGTGKKHRLDRPKLRKKAKEIARQVFWASRADKPHQQINVEEFTDEVAGQIIALIEGRD</sequence>
<protein>
    <submittedName>
        <fullName evidence="1">Uncharacterized protein</fullName>
    </submittedName>
</protein>
<dbReference type="AlphaFoldDB" id="A0A0F9GBI7"/>
<accession>A0A0F9GBI7</accession>
<name>A0A0F9GBI7_9ZZZZ</name>
<proteinExistence type="predicted"/>
<reference evidence="1" key="1">
    <citation type="journal article" date="2015" name="Nature">
        <title>Complex archaea that bridge the gap between prokaryotes and eukaryotes.</title>
        <authorList>
            <person name="Spang A."/>
            <person name="Saw J.H."/>
            <person name="Jorgensen S.L."/>
            <person name="Zaremba-Niedzwiedzka K."/>
            <person name="Martijn J."/>
            <person name="Lind A.E."/>
            <person name="van Eijk R."/>
            <person name="Schleper C."/>
            <person name="Guy L."/>
            <person name="Ettema T.J."/>
        </authorList>
    </citation>
    <scope>NUCLEOTIDE SEQUENCE</scope>
</reference>
<gene>
    <name evidence="1" type="ORF">LCGC14_2204090</name>
</gene>